<proteinExistence type="predicted"/>
<evidence type="ECO:0000313" key="3">
    <source>
        <dbReference type="Proteomes" id="UP000001977"/>
    </source>
</evidence>
<feature type="compositionally biased region" description="Basic and acidic residues" evidence="1">
    <location>
        <begin position="54"/>
        <end position="68"/>
    </location>
</feature>
<dbReference type="HOGENOM" id="CLU_2153445_0_0_4"/>
<evidence type="ECO:0000313" key="2">
    <source>
        <dbReference type="EMBL" id="CAJ48881.1"/>
    </source>
</evidence>
<dbReference type="KEGG" id="bav:BAV1275"/>
<accession>Q2L308</accession>
<feature type="region of interest" description="Disordered" evidence="1">
    <location>
        <begin position="1"/>
        <end position="34"/>
    </location>
</feature>
<dbReference type="STRING" id="360910.BAV1275"/>
<organism evidence="2 3">
    <name type="scientific">Bordetella avium (strain 197N)</name>
    <dbReference type="NCBI Taxonomy" id="360910"/>
    <lineage>
        <taxon>Bacteria</taxon>
        <taxon>Pseudomonadati</taxon>
        <taxon>Pseudomonadota</taxon>
        <taxon>Betaproteobacteria</taxon>
        <taxon>Burkholderiales</taxon>
        <taxon>Alcaligenaceae</taxon>
        <taxon>Bordetella</taxon>
    </lineage>
</organism>
<dbReference type="EMBL" id="AM167904">
    <property type="protein sequence ID" value="CAJ48881.1"/>
    <property type="molecule type" value="Genomic_DNA"/>
</dbReference>
<reference evidence="2 3" key="1">
    <citation type="journal article" date="2006" name="J. Bacteriol.">
        <title>Comparison of the genome sequence of the poultry pathogen Bordetella avium with those of B. bronchiseptica, B. pertussis, and B. parapertussis reveals extensive diversity in surface structures associated with host interaction.</title>
        <authorList>
            <person name="Sebaihia M."/>
            <person name="Preston A."/>
            <person name="Maskell D.J."/>
            <person name="Kuzmiak H."/>
            <person name="Connell T.D."/>
            <person name="King N.D."/>
            <person name="Orndorff P.E."/>
            <person name="Miyamoto D.M."/>
            <person name="Thomson N.R."/>
            <person name="Harris D."/>
            <person name="Goble A."/>
            <person name="Lord A."/>
            <person name="Murphy L."/>
            <person name="Quail M.A."/>
            <person name="Rutter S."/>
            <person name="Squares R."/>
            <person name="Squares S."/>
            <person name="Woodward J."/>
            <person name="Parkhill J."/>
            <person name="Temple L.M."/>
        </authorList>
    </citation>
    <scope>NUCLEOTIDE SEQUENCE [LARGE SCALE GENOMIC DNA]</scope>
    <source>
        <strain evidence="2 3">197N</strain>
    </source>
</reference>
<protein>
    <submittedName>
        <fullName evidence="2">Uncharacterized protein</fullName>
    </submittedName>
</protein>
<evidence type="ECO:0000256" key="1">
    <source>
        <dbReference type="SAM" id="MobiDB-lite"/>
    </source>
</evidence>
<keyword evidence="3" id="KW-1185">Reference proteome</keyword>
<gene>
    <name evidence="2" type="ordered locus">BAV1275</name>
</gene>
<name>Q2L308_BORA1</name>
<feature type="region of interest" description="Disordered" evidence="1">
    <location>
        <begin position="47"/>
        <end position="80"/>
    </location>
</feature>
<dbReference type="Proteomes" id="UP000001977">
    <property type="component" value="Chromosome"/>
</dbReference>
<dbReference type="AlphaFoldDB" id="Q2L308"/>
<sequence>MSDLYKATSKRGSYAMRGRMGKPSAITRSKSATRPWPSAVLECIRPVPHLGARAQDHSPARSPDRPNDSETASHGPLEPFDVGILPLASAISPALSNQPAPARWPGRCGYL</sequence>